<evidence type="ECO:0000313" key="1">
    <source>
        <dbReference type="EMBL" id="KAJ8682853.1"/>
    </source>
</evidence>
<organism evidence="1 2">
    <name type="scientific">Eretmocerus hayati</name>
    <dbReference type="NCBI Taxonomy" id="131215"/>
    <lineage>
        <taxon>Eukaryota</taxon>
        <taxon>Metazoa</taxon>
        <taxon>Ecdysozoa</taxon>
        <taxon>Arthropoda</taxon>
        <taxon>Hexapoda</taxon>
        <taxon>Insecta</taxon>
        <taxon>Pterygota</taxon>
        <taxon>Neoptera</taxon>
        <taxon>Endopterygota</taxon>
        <taxon>Hymenoptera</taxon>
        <taxon>Apocrita</taxon>
        <taxon>Proctotrupomorpha</taxon>
        <taxon>Chalcidoidea</taxon>
        <taxon>Aphelinidae</taxon>
        <taxon>Aphelininae</taxon>
        <taxon>Eretmocerus</taxon>
    </lineage>
</organism>
<dbReference type="EMBL" id="CM056741">
    <property type="protein sequence ID" value="KAJ8682853.1"/>
    <property type="molecule type" value="Genomic_DNA"/>
</dbReference>
<proteinExistence type="predicted"/>
<accession>A0ACC2PHA5</accession>
<reference evidence="1" key="1">
    <citation type="submission" date="2023-04" db="EMBL/GenBank/DDBJ databases">
        <title>A chromosome-level genome assembly of the parasitoid wasp Eretmocerus hayati.</title>
        <authorList>
            <person name="Zhong Y."/>
            <person name="Liu S."/>
            <person name="Liu Y."/>
        </authorList>
    </citation>
    <scope>NUCLEOTIDE SEQUENCE</scope>
    <source>
        <strain evidence="1">ZJU_SS_LIU_2023</strain>
    </source>
</reference>
<name>A0ACC2PHA5_9HYME</name>
<dbReference type="Proteomes" id="UP001239111">
    <property type="component" value="Chromosome 1"/>
</dbReference>
<keyword evidence="2" id="KW-1185">Reference proteome</keyword>
<protein>
    <submittedName>
        <fullName evidence="1">Uncharacterized protein</fullName>
    </submittedName>
</protein>
<sequence>MRVTRSARGARGRQVGGSRNDVSPDSPPSAPRERAGKSRQRATRGRGCSSAPVSQNRQQIVLGGENRQPEAERVQALQIALTEQSARLEAERARFAAELEVARLNNERLEAQRMRELEARRQLEERVAQLQQRQSNVALSSQSSAWPPSLGQTSPPEAISQVRSPSGSVSSRQTNRVGGGIAPSPSLIECSPNQTGPAADGLLSRVLAVAERSMEGRSRVTFKEESSAIPKFTGTGEALTVQRWIQTVEDTASLSNWDDHETWFAAKSALEGAAADWFLTLENVRTWNVLREKLGAAFSETAGPK</sequence>
<gene>
    <name evidence="1" type="ORF">QAD02_018645</name>
</gene>
<evidence type="ECO:0000313" key="2">
    <source>
        <dbReference type="Proteomes" id="UP001239111"/>
    </source>
</evidence>
<comment type="caution">
    <text evidence="1">The sequence shown here is derived from an EMBL/GenBank/DDBJ whole genome shotgun (WGS) entry which is preliminary data.</text>
</comment>